<keyword evidence="4" id="KW-0378">Hydrolase</keyword>
<proteinExistence type="inferred from homology"/>
<evidence type="ECO:0000256" key="1">
    <source>
        <dbReference type="ARBA" id="ARBA00001231"/>
    </source>
</evidence>
<dbReference type="PRINTS" id="PR00738">
    <property type="entry name" value="GLHYDRLASE20"/>
</dbReference>
<feature type="domain" description="Beta-hexosaminidase bacterial type N-terminal" evidence="10">
    <location>
        <begin position="21"/>
        <end position="149"/>
    </location>
</feature>
<keyword evidence="12" id="KW-1185">Reference proteome</keyword>
<evidence type="ECO:0000313" key="12">
    <source>
        <dbReference type="Proteomes" id="UP000199072"/>
    </source>
</evidence>
<dbReference type="SUPFAM" id="SSF51445">
    <property type="entry name" value="(Trans)glycosidases"/>
    <property type="match status" value="1"/>
</dbReference>
<dbReference type="EMBL" id="FNAI01000001">
    <property type="protein sequence ID" value="SDD25656.1"/>
    <property type="molecule type" value="Genomic_DNA"/>
</dbReference>
<keyword evidence="5" id="KW-0326">Glycosidase</keyword>
<dbReference type="GO" id="GO:0030203">
    <property type="term" value="P:glycosaminoglycan metabolic process"/>
    <property type="evidence" value="ECO:0007669"/>
    <property type="project" value="TreeGrafter"/>
</dbReference>
<dbReference type="PANTHER" id="PTHR22600:SF57">
    <property type="entry name" value="BETA-N-ACETYLHEXOSAMINIDASE"/>
    <property type="match status" value="1"/>
</dbReference>
<reference evidence="11 12" key="1">
    <citation type="submission" date="2016-10" db="EMBL/GenBank/DDBJ databases">
        <authorList>
            <person name="de Groot N.N."/>
        </authorList>
    </citation>
    <scope>NUCLEOTIDE SEQUENCE [LARGE SCALE GENOMIC DNA]</scope>
    <source>
        <strain evidence="11 12">47C3B</strain>
    </source>
</reference>
<feature type="active site" description="Proton donor" evidence="6">
    <location>
        <position position="309"/>
    </location>
</feature>
<dbReference type="GO" id="GO:0004563">
    <property type="term" value="F:beta-N-acetylhexosaminidase activity"/>
    <property type="evidence" value="ECO:0007669"/>
    <property type="project" value="UniProtKB-EC"/>
</dbReference>
<feature type="signal peptide" evidence="8">
    <location>
        <begin position="1"/>
        <end position="18"/>
    </location>
</feature>
<feature type="domain" description="Glycoside hydrolase family 20 catalytic" evidence="9">
    <location>
        <begin position="152"/>
        <end position="484"/>
    </location>
</feature>
<dbReference type="Pfam" id="PF02838">
    <property type="entry name" value="Glyco_hydro_20b"/>
    <property type="match status" value="1"/>
</dbReference>
<comment type="catalytic activity">
    <reaction evidence="1">
        <text>Hydrolysis of terminal non-reducing N-acetyl-D-hexosamine residues in N-acetyl-beta-D-hexosaminides.</text>
        <dbReference type="EC" id="3.2.1.52"/>
    </reaction>
</comment>
<dbReference type="InterPro" id="IPR025705">
    <property type="entry name" value="Beta_hexosaminidase_sua/sub"/>
</dbReference>
<evidence type="ECO:0000256" key="5">
    <source>
        <dbReference type="ARBA" id="ARBA00023295"/>
    </source>
</evidence>
<organism evidence="11 12">
    <name type="scientific">Mucilaginibacter pineti</name>
    <dbReference type="NCBI Taxonomy" id="1391627"/>
    <lineage>
        <taxon>Bacteria</taxon>
        <taxon>Pseudomonadati</taxon>
        <taxon>Bacteroidota</taxon>
        <taxon>Sphingobacteriia</taxon>
        <taxon>Sphingobacteriales</taxon>
        <taxon>Sphingobacteriaceae</taxon>
        <taxon>Mucilaginibacter</taxon>
    </lineage>
</organism>
<evidence type="ECO:0000256" key="8">
    <source>
        <dbReference type="SAM" id="SignalP"/>
    </source>
</evidence>
<dbReference type="OrthoDB" id="1006965at2"/>
<dbReference type="RefSeq" id="WP_091142825.1">
    <property type="nucleotide sequence ID" value="NZ_FNAI01000001.1"/>
</dbReference>
<evidence type="ECO:0000256" key="3">
    <source>
        <dbReference type="ARBA" id="ARBA00012663"/>
    </source>
</evidence>
<evidence type="ECO:0000256" key="2">
    <source>
        <dbReference type="ARBA" id="ARBA00006285"/>
    </source>
</evidence>
<dbReference type="InterPro" id="IPR015883">
    <property type="entry name" value="Glyco_hydro_20_cat"/>
</dbReference>
<evidence type="ECO:0000256" key="7">
    <source>
        <dbReference type="SAM" id="MobiDB-lite"/>
    </source>
</evidence>
<name>A0A1G6TAS6_9SPHI</name>
<protein>
    <recommendedName>
        <fullName evidence="3">beta-N-acetylhexosaminidase</fullName>
        <ecNumber evidence="3">3.2.1.52</ecNumber>
    </recommendedName>
</protein>
<evidence type="ECO:0000259" key="9">
    <source>
        <dbReference type="Pfam" id="PF00728"/>
    </source>
</evidence>
<feature type="region of interest" description="Disordered" evidence="7">
    <location>
        <begin position="536"/>
        <end position="579"/>
    </location>
</feature>
<dbReference type="SUPFAM" id="SSF55545">
    <property type="entry name" value="beta-N-acetylhexosaminidase-like domain"/>
    <property type="match status" value="1"/>
</dbReference>
<dbReference type="GO" id="GO:0016020">
    <property type="term" value="C:membrane"/>
    <property type="evidence" value="ECO:0007669"/>
    <property type="project" value="TreeGrafter"/>
</dbReference>
<dbReference type="InterPro" id="IPR017853">
    <property type="entry name" value="GH"/>
</dbReference>
<keyword evidence="8" id="KW-0732">Signal</keyword>
<sequence>MKFKILLALLLVSGYLQAQNLNIIPQPRSVVNGAGQFSFNNHSTVGVNDTSLVSLAAFFQKEVLKATGLTLAVNKDSARNPINLKLILANTPQVTGAYNLKITPQYISIASSNKEGIFYGLISLLQLIKDQPKGDGRGLTLPIADINDAPRYQWRGLMLDESRHFFGKAKVRQILDWMAYYKLNKFHWHLSDVQGWRIEIKKYPKLALVGGIGDYSDTTAAHYYTQDEIKEMVAYAAQRFITVIPEIDMPGHATAANKAYPEYTGGSVAGYPNFTFNPAHEKTYQFLADIIKETNTLFPAHMIHLGGDEVALGIKAWSLDTAIAKMMQRNNFVDVGALERYFFKRMTDTVTSLGSKILAWDEATQTDLPAGKTIIFWWRQNLPGQLRLAIQKNYQVVLCPRLPLYFDFLQDTALVSGRNWNGVFNRITDVYNFPDRQLPADITGSDHVIGVQANIWTEKIASEKRLDFMLFPRIAGLAEAAWTAPEAKNEAAFMDKLKAGLKSYDEAGIYYYNPFDPSAHPEAIDFAPRIIIKRTHKATKHGHHTSKKSHSKASGKKKSASAKSHRSAAQKSKAHKKRK</sequence>
<dbReference type="GO" id="GO:0005975">
    <property type="term" value="P:carbohydrate metabolic process"/>
    <property type="evidence" value="ECO:0007669"/>
    <property type="project" value="InterPro"/>
</dbReference>
<dbReference type="PANTHER" id="PTHR22600">
    <property type="entry name" value="BETA-HEXOSAMINIDASE"/>
    <property type="match status" value="1"/>
</dbReference>
<dbReference type="InterPro" id="IPR015882">
    <property type="entry name" value="HEX_bac_N"/>
</dbReference>
<dbReference type="CDD" id="cd06563">
    <property type="entry name" value="GH20_chitobiase-like"/>
    <property type="match status" value="1"/>
</dbReference>
<evidence type="ECO:0000256" key="4">
    <source>
        <dbReference type="ARBA" id="ARBA00022801"/>
    </source>
</evidence>
<gene>
    <name evidence="11" type="ORF">SAMN05216464_101225</name>
</gene>
<evidence type="ECO:0000313" key="11">
    <source>
        <dbReference type="EMBL" id="SDD25656.1"/>
    </source>
</evidence>
<accession>A0A1G6TAS6</accession>
<dbReference type="EC" id="3.2.1.52" evidence="3"/>
<dbReference type="STRING" id="1391627.SAMN05216464_101225"/>
<dbReference type="Proteomes" id="UP000199072">
    <property type="component" value="Unassembled WGS sequence"/>
</dbReference>
<evidence type="ECO:0000256" key="6">
    <source>
        <dbReference type="PIRSR" id="PIRSR625705-1"/>
    </source>
</evidence>
<comment type="similarity">
    <text evidence="2">Belongs to the glycosyl hydrolase 20 family.</text>
</comment>
<dbReference type="InterPro" id="IPR029018">
    <property type="entry name" value="Hex-like_dom2"/>
</dbReference>
<dbReference type="Gene3D" id="3.20.20.80">
    <property type="entry name" value="Glycosidases"/>
    <property type="match status" value="1"/>
</dbReference>
<dbReference type="Gene3D" id="3.30.379.10">
    <property type="entry name" value="Chitobiase/beta-hexosaminidase domain 2-like"/>
    <property type="match status" value="1"/>
</dbReference>
<dbReference type="AlphaFoldDB" id="A0A1G6TAS6"/>
<feature type="chain" id="PRO_5011649068" description="beta-N-acetylhexosaminidase" evidence="8">
    <location>
        <begin position="19"/>
        <end position="579"/>
    </location>
</feature>
<dbReference type="Pfam" id="PF00728">
    <property type="entry name" value="Glyco_hydro_20"/>
    <property type="match status" value="1"/>
</dbReference>
<evidence type="ECO:0000259" key="10">
    <source>
        <dbReference type="Pfam" id="PF02838"/>
    </source>
</evidence>